<dbReference type="Proteomes" id="UP000663419">
    <property type="component" value="Chromosome 2"/>
</dbReference>
<proteinExistence type="predicted"/>
<evidence type="ECO:0000313" key="1">
    <source>
        <dbReference type="EMBL" id="QSS52780.1"/>
    </source>
</evidence>
<protein>
    <submittedName>
        <fullName evidence="1">Uncharacterized protein</fullName>
    </submittedName>
</protein>
<accession>A0A8A1LGY9</accession>
<dbReference type="AlphaFoldDB" id="A0A8A1LGY9"/>
<dbReference type="VEuPathDB" id="FungiDB:I7I53_08515"/>
<name>A0A8A1LGY9_AJEC8</name>
<evidence type="ECO:0000313" key="2">
    <source>
        <dbReference type="Proteomes" id="UP000663419"/>
    </source>
</evidence>
<sequence>MILLNFKVAVITMSTRQGFCFEVPNKKKIIAKYAGEFLHFAQEIRAVIVNL</sequence>
<gene>
    <name evidence="1" type="ORF">I7I53_08515</name>
</gene>
<organism evidence="1 2">
    <name type="scientific">Ajellomyces capsulatus (strain H88)</name>
    <name type="common">Darling's disease fungus</name>
    <name type="synonym">Histoplasma capsulatum</name>
    <dbReference type="NCBI Taxonomy" id="544711"/>
    <lineage>
        <taxon>Eukaryota</taxon>
        <taxon>Fungi</taxon>
        <taxon>Dikarya</taxon>
        <taxon>Ascomycota</taxon>
        <taxon>Pezizomycotina</taxon>
        <taxon>Eurotiomycetes</taxon>
        <taxon>Eurotiomycetidae</taxon>
        <taxon>Onygenales</taxon>
        <taxon>Ajellomycetaceae</taxon>
        <taxon>Histoplasma</taxon>
    </lineage>
</organism>
<dbReference type="EMBL" id="CP069103">
    <property type="protein sequence ID" value="QSS52780.1"/>
    <property type="molecule type" value="Genomic_DNA"/>
</dbReference>
<reference evidence="1" key="1">
    <citation type="submission" date="2021-01" db="EMBL/GenBank/DDBJ databases">
        <title>Chromosome-level genome assembly of a human fungal pathogen reveals clustering of transcriptionally co-regulated genes.</title>
        <authorList>
            <person name="Voorhies M."/>
            <person name="Cohen S."/>
            <person name="Shea T.P."/>
            <person name="Petrus S."/>
            <person name="Munoz J.F."/>
            <person name="Poplawski S."/>
            <person name="Goldman W.E."/>
            <person name="Michael T."/>
            <person name="Cuomo C.A."/>
            <person name="Sil A."/>
            <person name="Beyhan S."/>
        </authorList>
    </citation>
    <scope>NUCLEOTIDE SEQUENCE</scope>
    <source>
        <strain evidence="1">H88</strain>
    </source>
</reference>